<evidence type="ECO:0000256" key="7">
    <source>
        <dbReference type="SAM" id="MobiDB-lite"/>
    </source>
</evidence>
<evidence type="ECO:0000313" key="9">
    <source>
        <dbReference type="EMBL" id="AIN95684.1"/>
    </source>
</evidence>
<organism evidence="9 10">
    <name type="scientific">Leishmania panamensis</name>
    <dbReference type="NCBI Taxonomy" id="5679"/>
    <lineage>
        <taxon>Eukaryota</taxon>
        <taxon>Discoba</taxon>
        <taxon>Euglenozoa</taxon>
        <taxon>Kinetoplastea</taxon>
        <taxon>Metakinetoplastina</taxon>
        <taxon>Trypanosomatida</taxon>
        <taxon>Trypanosomatidae</taxon>
        <taxon>Leishmaniinae</taxon>
        <taxon>Leishmania</taxon>
        <taxon>Leishmania guyanensis species complex</taxon>
    </lineage>
</organism>
<dbReference type="Pfam" id="PF03092">
    <property type="entry name" value="BT1"/>
    <property type="match status" value="1"/>
</dbReference>
<dbReference type="RefSeq" id="XP_010704006.1">
    <property type="nucleotide sequence ID" value="XM_010705704.1"/>
</dbReference>
<keyword evidence="5 8" id="KW-1133">Transmembrane helix</keyword>
<dbReference type="VEuPathDB" id="TriTrypDB:LPMP_061250"/>
<feature type="region of interest" description="Disordered" evidence="7">
    <location>
        <begin position="1"/>
        <end position="28"/>
    </location>
</feature>
<dbReference type="EMBL" id="CP009375">
    <property type="protein sequence ID" value="AIN95684.1"/>
    <property type="molecule type" value="Genomic_DNA"/>
</dbReference>
<feature type="transmembrane region" description="Helical" evidence="8">
    <location>
        <begin position="496"/>
        <end position="521"/>
    </location>
</feature>
<keyword evidence="6 8" id="KW-0472">Membrane</keyword>
<feature type="transmembrane region" description="Helical" evidence="8">
    <location>
        <begin position="342"/>
        <end position="362"/>
    </location>
</feature>
<dbReference type="eggNOG" id="ENOG502QRK9">
    <property type="taxonomic scope" value="Eukaryota"/>
</dbReference>
<feature type="compositionally biased region" description="Basic and acidic residues" evidence="7">
    <location>
        <begin position="16"/>
        <end position="28"/>
    </location>
</feature>
<keyword evidence="10" id="KW-1185">Reference proteome</keyword>
<reference evidence="9 10" key="1">
    <citation type="journal article" date="2015" name="Sci. Rep.">
        <title>The genome of Leishmania panamensis: insights into genomics of the L. (Viannia) subgenus.</title>
        <authorList>
            <person name="Llanes A."/>
            <person name="Restrepo C.M."/>
            <person name="Vecchio G.D."/>
            <person name="Anguizola F.J."/>
            <person name="Lleonart R."/>
        </authorList>
    </citation>
    <scope>NUCLEOTIDE SEQUENCE [LARGE SCALE GENOMIC DNA]</scope>
    <source>
        <strain evidence="9 10">MHOM/PA/94/PSC-1</strain>
    </source>
</reference>
<evidence type="ECO:0000256" key="5">
    <source>
        <dbReference type="ARBA" id="ARBA00022989"/>
    </source>
</evidence>
<gene>
    <name evidence="9" type="ORF">LPMP_061250</name>
</gene>
<keyword evidence="4 8" id="KW-0812">Transmembrane</keyword>
<comment type="subcellular location">
    <subcellularLocation>
        <location evidence="1">Membrane</location>
        <topology evidence="1">Multi-pass membrane protein</topology>
    </subcellularLocation>
</comment>
<evidence type="ECO:0000256" key="8">
    <source>
        <dbReference type="SAM" id="Phobius"/>
    </source>
</evidence>
<feature type="transmembrane region" description="Helical" evidence="8">
    <location>
        <begin position="368"/>
        <end position="391"/>
    </location>
</feature>
<dbReference type="PANTHER" id="PTHR31585">
    <property type="entry name" value="FOLATE-BIOPTERIN TRANSPORTER 1, CHLOROPLASTIC"/>
    <property type="match status" value="1"/>
</dbReference>
<protein>
    <submittedName>
        <fullName evidence="9">Pteridine transporter, putative</fullName>
    </submittedName>
</protein>
<evidence type="ECO:0000256" key="4">
    <source>
        <dbReference type="ARBA" id="ARBA00022692"/>
    </source>
</evidence>
<feature type="transmembrane region" description="Helical" evidence="8">
    <location>
        <begin position="437"/>
        <end position="457"/>
    </location>
</feature>
<dbReference type="Proteomes" id="UP000063063">
    <property type="component" value="Chromosome 6"/>
</dbReference>
<feature type="transmembrane region" description="Helical" evidence="8">
    <location>
        <begin position="198"/>
        <end position="221"/>
    </location>
</feature>
<feature type="transmembrane region" description="Helical" evidence="8">
    <location>
        <begin position="576"/>
        <end position="597"/>
    </location>
</feature>
<dbReference type="Gene3D" id="1.20.1250.20">
    <property type="entry name" value="MFS general substrate transporter like domains"/>
    <property type="match status" value="1"/>
</dbReference>
<feature type="transmembrane region" description="Helical" evidence="8">
    <location>
        <begin position="227"/>
        <end position="250"/>
    </location>
</feature>
<feature type="region of interest" description="Disordered" evidence="7">
    <location>
        <begin position="624"/>
        <end position="653"/>
    </location>
</feature>
<evidence type="ECO:0000313" key="10">
    <source>
        <dbReference type="Proteomes" id="UP000063063"/>
    </source>
</evidence>
<evidence type="ECO:0000256" key="1">
    <source>
        <dbReference type="ARBA" id="ARBA00004141"/>
    </source>
</evidence>
<dbReference type="InterPro" id="IPR039309">
    <property type="entry name" value="BT1"/>
</dbReference>
<dbReference type="VEuPathDB" id="TriTrypDB:LPAL13_060019100"/>
<dbReference type="InterPro" id="IPR036259">
    <property type="entry name" value="MFS_trans_sf"/>
</dbReference>
<dbReference type="SUPFAM" id="SSF103473">
    <property type="entry name" value="MFS general substrate transporter"/>
    <property type="match status" value="1"/>
</dbReference>
<dbReference type="OrthoDB" id="754047at2759"/>
<dbReference type="PANTHER" id="PTHR31585:SF51">
    <property type="entry name" value="TRANSPORTER, PUTATIVE-RELATED"/>
    <property type="match status" value="1"/>
</dbReference>
<proteinExistence type="inferred from homology"/>
<evidence type="ECO:0000256" key="2">
    <source>
        <dbReference type="ARBA" id="ARBA00007015"/>
    </source>
</evidence>
<name>A0A088RKM1_LEIPA</name>
<dbReference type="GO" id="GO:0016020">
    <property type="term" value="C:membrane"/>
    <property type="evidence" value="ECO:0007669"/>
    <property type="project" value="UniProtKB-SubCell"/>
</dbReference>
<dbReference type="NCBIfam" id="TIGR00788">
    <property type="entry name" value="fbt"/>
    <property type="match status" value="1"/>
</dbReference>
<evidence type="ECO:0000256" key="3">
    <source>
        <dbReference type="ARBA" id="ARBA00022448"/>
    </source>
</evidence>
<evidence type="ECO:0000256" key="6">
    <source>
        <dbReference type="ARBA" id="ARBA00023136"/>
    </source>
</evidence>
<accession>A0A088RKM1</accession>
<keyword evidence="3" id="KW-0813">Transport</keyword>
<sequence>MASAQPAQETRNGSATDHHEDDATETVRAEYEHPTATKWFRAAPCLRYIPLFGEVTTAFGPKFALSLGLSYTLSKGAASRMINVSRQPMFIVHYGLNVARYQRLASMYSLGWSLKPFIASIADVIALFGYTKRWYMAFSAVLGTAAALAYALLPAKESSANAAAAFVFLTCFAKANIDILSQGHFSRSMRQNPKAGPAVVSWVWAMTFVGTIIASCIMGPLSDAKLTYVGIILSAVLQFVTLFFFIFNLYDEKKNRTNRCKDALMEFQELKRLKQQQAAKAVDGRVVEPIADSDGVKGLAMVETAGAPGEDDDTDFVEPRIYSYFCGAVEVNVDVAVRNWRLIAYALIMTCGILAQVCVTVLGTRRQLLYACIAIALVFVVGAFVSLPLVIAKAAVFIYLNSLLYLQIPGVLSNFYLAKPACLPDGPHFSYTFYQTVGALITDVGGVTGAVLFKYFFSKHRYAFVFIVTSLLQVLGSIFDLIIVKRWNLYIGIPDHALYILGDAIVYEICFVMSLMPAQILMSRLCPRGTETIAFALLAGFNSAGNSMSLAIGSLLIENFWPVSARIPCNFTNVPYLIITGHLCTPLLVVPLAFLLLPKARICDRIDIDGNVVPEDAEVTKGRQCSDLKSHTPLECEEQRPETKQQNAQAPKA</sequence>
<feature type="compositionally biased region" description="Polar residues" evidence="7">
    <location>
        <begin position="644"/>
        <end position="653"/>
    </location>
</feature>
<dbReference type="KEGG" id="lpan:LPMP_061250"/>
<dbReference type="AlphaFoldDB" id="A0A088RKM1"/>
<feature type="compositionally biased region" description="Basic and acidic residues" evidence="7">
    <location>
        <begin position="624"/>
        <end position="643"/>
    </location>
</feature>
<feature type="transmembrane region" description="Helical" evidence="8">
    <location>
        <begin position="464"/>
        <end position="484"/>
    </location>
</feature>
<dbReference type="InterPro" id="IPR004324">
    <property type="entry name" value="FBT"/>
</dbReference>
<feature type="transmembrane region" description="Helical" evidence="8">
    <location>
        <begin position="134"/>
        <end position="153"/>
    </location>
</feature>
<feature type="transmembrane region" description="Helical" evidence="8">
    <location>
        <begin position="533"/>
        <end position="556"/>
    </location>
</feature>
<feature type="transmembrane region" description="Helical" evidence="8">
    <location>
        <begin position="398"/>
        <end position="417"/>
    </location>
</feature>
<comment type="similarity">
    <text evidence="2">Belongs to the major facilitator superfamily. Folate-biopterin transporter (TC 2.A.71) family.</text>
</comment>
<feature type="compositionally biased region" description="Polar residues" evidence="7">
    <location>
        <begin position="1"/>
        <end position="15"/>
    </location>
</feature>
<dbReference type="GeneID" id="22572331"/>